<name>A0A6J5FBT2_9BURK</name>
<dbReference type="InterPro" id="IPR002611">
    <property type="entry name" value="IstB_ATP-bd"/>
</dbReference>
<dbReference type="SUPFAM" id="SSF52540">
    <property type="entry name" value="P-loop containing nucleoside triphosphate hydrolases"/>
    <property type="match status" value="1"/>
</dbReference>
<dbReference type="Gene3D" id="3.40.50.300">
    <property type="entry name" value="P-loop containing nucleotide triphosphate hydrolases"/>
    <property type="match status" value="1"/>
</dbReference>
<evidence type="ECO:0000259" key="1">
    <source>
        <dbReference type="Pfam" id="PF01695"/>
    </source>
</evidence>
<dbReference type="AlphaFoldDB" id="A0A6J5FBT2"/>
<evidence type="ECO:0000313" key="3">
    <source>
        <dbReference type="Proteomes" id="UP000494363"/>
    </source>
</evidence>
<dbReference type="Proteomes" id="UP000494363">
    <property type="component" value="Unassembled WGS sequence"/>
</dbReference>
<dbReference type="GO" id="GO:0005524">
    <property type="term" value="F:ATP binding"/>
    <property type="evidence" value="ECO:0007669"/>
    <property type="project" value="InterPro"/>
</dbReference>
<keyword evidence="3" id="KW-1185">Reference proteome</keyword>
<organism evidence="2 3">
    <name type="scientific">Paraburkholderia humisilvae</name>
    <dbReference type="NCBI Taxonomy" id="627669"/>
    <lineage>
        <taxon>Bacteria</taxon>
        <taxon>Pseudomonadati</taxon>
        <taxon>Pseudomonadota</taxon>
        <taxon>Betaproteobacteria</taxon>
        <taxon>Burkholderiales</taxon>
        <taxon>Burkholderiaceae</taxon>
        <taxon>Paraburkholderia</taxon>
    </lineage>
</organism>
<dbReference type="InterPro" id="IPR027417">
    <property type="entry name" value="P-loop_NTPase"/>
</dbReference>
<evidence type="ECO:0000313" key="2">
    <source>
        <dbReference type="EMBL" id="CAB3775182.1"/>
    </source>
</evidence>
<accession>A0A6J5FBT2</accession>
<gene>
    <name evidence="2" type="ORF">LMG29542_08564</name>
</gene>
<reference evidence="2 3" key="1">
    <citation type="submission" date="2020-04" db="EMBL/GenBank/DDBJ databases">
        <authorList>
            <person name="De Canck E."/>
        </authorList>
    </citation>
    <scope>NUCLEOTIDE SEQUENCE [LARGE SCALE GENOMIC DNA]</scope>
    <source>
        <strain evidence="2 3">LMG 29542</strain>
    </source>
</reference>
<dbReference type="PANTHER" id="PTHR30050">
    <property type="entry name" value="CHROMOSOMAL REPLICATION INITIATOR PROTEIN DNAA"/>
    <property type="match status" value="1"/>
</dbReference>
<sequence length="174" mass="19413">MLMQHTVTQLKALKLDGMARAFEEQSALTASTSLSFQERVGMLVDREVAWRDTRRLERLLRAAKLKNPNACVEDIEYRQSRGLDQRVAATLAGCDWVRNAQNLLLTGPTGAGKTWLACAFGQQACRQGFSVFYVRVARLFEELKIAHGDGSFTRRLAQLAKIDVLILDLCAARG</sequence>
<feature type="domain" description="IstB-like ATP-binding" evidence="1">
    <location>
        <begin position="8"/>
        <end position="168"/>
    </location>
</feature>
<dbReference type="PANTHER" id="PTHR30050:SF4">
    <property type="entry name" value="ATP-BINDING PROTEIN RV3427C IN INSERTION SEQUENCE-RELATED"/>
    <property type="match status" value="1"/>
</dbReference>
<dbReference type="CDD" id="cd00009">
    <property type="entry name" value="AAA"/>
    <property type="match status" value="1"/>
</dbReference>
<proteinExistence type="predicted"/>
<dbReference type="Pfam" id="PF01695">
    <property type="entry name" value="IstB_IS21"/>
    <property type="match status" value="1"/>
</dbReference>
<protein>
    <submittedName>
        <fullName evidence="2">IS21 family transposase IS408</fullName>
    </submittedName>
</protein>
<dbReference type="GO" id="GO:0006260">
    <property type="term" value="P:DNA replication"/>
    <property type="evidence" value="ECO:0007669"/>
    <property type="project" value="TreeGrafter"/>
</dbReference>
<dbReference type="EMBL" id="CADIKH010000301">
    <property type="protein sequence ID" value="CAB3775182.1"/>
    <property type="molecule type" value="Genomic_DNA"/>
</dbReference>